<keyword evidence="3" id="KW-1185">Reference proteome</keyword>
<proteinExistence type="predicted"/>
<evidence type="ECO:0000313" key="3">
    <source>
        <dbReference type="Proteomes" id="UP001383192"/>
    </source>
</evidence>
<dbReference type="AlphaFoldDB" id="A0AAW0BFY7"/>
<feature type="region of interest" description="Disordered" evidence="1">
    <location>
        <begin position="96"/>
        <end position="159"/>
    </location>
</feature>
<dbReference type="EMBL" id="JAYKXP010000125">
    <property type="protein sequence ID" value="KAK7024401.1"/>
    <property type="molecule type" value="Genomic_DNA"/>
</dbReference>
<name>A0AAW0BFY7_9AGAR</name>
<gene>
    <name evidence="2" type="ORF">VNI00_016342</name>
</gene>
<comment type="caution">
    <text evidence="2">The sequence shown here is derived from an EMBL/GenBank/DDBJ whole genome shotgun (WGS) entry which is preliminary data.</text>
</comment>
<evidence type="ECO:0000313" key="2">
    <source>
        <dbReference type="EMBL" id="KAK7024401.1"/>
    </source>
</evidence>
<reference evidence="2 3" key="1">
    <citation type="submission" date="2024-01" db="EMBL/GenBank/DDBJ databases">
        <title>A draft genome for a cacao thread blight-causing isolate of Paramarasmius palmivorus.</title>
        <authorList>
            <person name="Baruah I.K."/>
            <person name="Bukari Y."/>
            <person name="Amoako-Attah I."/>
            <person name="Meinhardt L.W."/>
            <person name="Bailey B.A."/>
            <person name="Cohen S.P."/>
        </authorList>
    </citation>
    <scope>NUCLEOTIDE SEQUENCE [LARGE SCALE GENOMIC DNA]</scope>
    <source>
        <strain evidence="2 3">GH-12</strain>
    </source>
</reference>
<organism evidence="2 3">
    <name type="scientific">Paramarasmius palmivorus</name>
    <dbReference type="NCBI Taxonomy" id="297713"/>
    <lineage>
        <taxon>Eukaryota</taxon>
        <taxon>Fungi</taxon>
        <taxon>Dikarya</taxon>
        <taxon>Basidiomycota</taxon>
        <taxon>Agaricomycotina</taxon>
        <taxon>Agaricomycetes</taxon>
        <taxon>Agaricomycetidae</taxon>
        <taxon>Agaricales</taxon>
        <taxon>Marasmiineae</taxon>
        <taxon>Marasmiaceae</taxon>
        <taxon>Paramarasmius</taxon>
    </lineage>
</organism>
<evidence type="ECO:0000256" key="1">
    <source>
        <dbReference type="SAM" id="MobiDB-lite"/>
    </source>
</evidence>
<sequence>MRLQSHSVPSTPSLRRNSVQFDPPTTPTPVRTYSRRRSRRTPYERLITSTEDASEARRSVISISSTSSGSDSQQNSASGRGIARSISIITISSTASESLQRDNAGAGTGPQAVGASSSTPAHEGSSKDPKASSSSLFKRITITNPTDSFISRTPRHSRA</sequence>
<feature type="region of interest" description="Disordered" evidence="1">
    <location>
        <begin position="1"/>
        <end position="83"/>
    </location>
</feature>
<accession>A0AAW0BFY7</accession>
<feature type="compositionally biased region" description="Polar residues" evidence="1">
    <location>
        <begin position="141"/>
        <end position="151"/>
    </location>
</feature>
<feature type="compositionally biased region" description="Polar residues" evidence="1">
    <location>
        <begin position="1"/>
        <end position="20"/>
    </location>
</feature>
<dbReference type="Proteomes" id="UP001383192">
    <property type="component" value="Unassembled WGS sequence"/>
</dbReference>
<protein>
    <submittedName>
        <fullName evidence="2">Uncharacterized protein</fullName>
    </submittedName>
</protein>
<feature type="compositionally biased region" description="Low complexity" evidence="1">
    <location>
        <begin position="59"/>
        <end position="83"/>
    </location>
</feature>